<evidence type="ECO:0000259" key="3">
    <source>
        <dbReference type="Pfam" id="PF01055"/>
    </source>
</evidence>
<evidence type="ECO:0000313" key="5">
    <source>
        <dbReference type="EMBL" id="CAF5071590.1"/>
    </source>
</evidence>
<dbReference type="SUPFAM" id="SSF51445">
    <property type="entry name" value="(Trans)glycosidases"/>
    <property type="match status" value="1"/>
</dbReference>
<organism evidence="4 6">
    <name type="scientific">Rotaria socialis</name>
    <dbReference type="NCBI Taxonomy" id="392032"/>
    <lineage>
        <taxon>Eukaryota</taxon>
        <taxon>Metazoa</taxon>
        <taxon>Spiralia</taxon>
        <taxon>Gnathifera</taxon>
        <taxon>Rotifera</taxon>
        <taxon>Eurotatoria</taxon>
        <taxon>Bdelloidea</taxon>
        <taxon>Philodinida</taxon>
        <taxon>Philodinidae</taxon>
        <taxon>Rotaria</taxon>
    </lineage>
</organism>
<proteinExistence type="inferred from homology"/>
<dbReference type="Pfam" id="PF01055">
    <property type="entry name" value="Glyco_hydro_31_2nd"/>
    <property type="match status" value="1"/>
</dbReference>
<sequence length="54" mass="6299">MRAATLRTINANIPLDVMYGDIDYFRKRLDFTYDPANFSGLPDYVNWLHSNGMK</sequence>
<dbReference type="PANTHER" id="PTHR22762">
    <property type="entry name" value="ALPHA-GLUCOSIDASE"/>
    <property type="match status" value="1"/>
</dbReference>
<keyword evidence="2" id="KW-0326">Glycosidase</keyword>
<evidence type="ECO:0000313" key="4">
    <source>
        <dbReference type="EMBL" id="CAF5070807.1"/>
    </source>
</evidence>
<reference evidence="4" key="1">
    <citation type="submission" date="2021-02" db="EMBL/GenBank/DDBJ databases">
        <authorList>
            <person name="Nowell W R."/>
        </authorList>
    </citation>
    <scope>NUCLEOTIDE SEQUENCE</scope>
</reference>
<dbReference type="Proteomes" id="UP000663848">
    <property type="component" value="Unassembled WGS sequence"/>
</dbReference>
<dbReference type="EMBL" id="CAJOBR010060239">
    <property type="protein sequence ID" value="CAF5070807.1"/>
    <property type="molecule type" value="Genomic_DNA"/>
</dbReference>
<evidence type="ECO:0000256" key="2">
    <source>
        <dbReference type="RuleBase" id="RU361185"/>
    </source>
</evidence>
<dbReference type="Gene3D" id="3.20.20.80">
    <property type="entry name" value="Glycosidases"/>
    <property type="match status" value="1"/>
</dbReference>
<gene>
    <name evidence="4" type="ORF">QYT958_LOCUS43229</name>
    <name evidence="5" type="ORF">QYT958_LOCUS43291</name>
</gene>
<comment type="similarity">
    <text evidence="1 2">Belongs to the glycosyl hydrolase 31 family.</text>
</comment>
<accession>A0A822DI14</accession>
<protein>
    <recommendedName>
        <fullName evidence="3">Glycoside hydrolase family 31 TIM barrel domain-containing protein</fullName>
    </recommendedName>
</protein>
<feature type="domain" description="Glycoside hydrolase family 31 TIM barrel" evidence="3">
    <location>
        <begin position="10"/>
        <end position="54"/>
    </location>
</feature>
<keyword evidence="2" id="KW-0378">Hydrolase</keyword>
<dbReference type="PANTHER" id="PTHR22762:SF133">
    <property type="entry name" value="P-TYPE DOMAIN-CONTAINING PROTEIN"/>
    <property type="match status" value="1"/>
</dbReference>
<name>A0A822DI14_9BILA</name>
<evidence type="ECO:0000256" key="1">
    <source>
        <dbReference type="ARBA" id="ARBA00007806"/>
    </source>
</evidence>
<dbReference type="AlphaFoldDB" id="A0A822DI14"/>
<dbReference type="InterPro" id="IPR000322">
    <property type="entry name" value="Glyco_hydro_31_TIM"/>
</dbReference>
<dbReference type="GO" id="GO:0005975">
    <property type="term" value="P:carbohydrate metabolic process"/>
    <property type="evidence" value="ECO:0007669"/>
    <property type="project" value="InterPro"/>
</dbReference>
<dbReference type="GO" id="GO:0004558">
    <property type="term" value="F:alpha-1,4-glucosidase activity"/>
    <property type="evidence" value="ECO:0007669"/>
    <property type="project" value="TreeGrafter"/>
</dbReference>
<evidence type="ECO:0000313" key="6">
    <source>
        <dbReference type="Proteomes" id="UP000663848"/>
    </source>
</evidence>
<feature type="non-terminal residue" evidence="4">
    <location>
        <position position="1"/>
    </location>
</feature>
<comment type="caution">
    <text evidence="4">The sequence shown here is derived from an EMBL/GenBank/DDBJ whole genome shotgun (WGS) entry which is preliminary data.</text>
</comment>
<dbReference type="EMBL" id="CAJOBR010060622">
    <property type="protein sequence ID" value="CAF5071590.1"/>
    <property type="molecule type" value="Genomic_DNA"/>
</dbReference>
<dbReference type="InterPro" id="IPR017853">
    <property type="entry name" value="GH"/>
</dbReference>